<proteinExistence type="predicted"/>
<evidence type="ECO:0000313" key="1">
    <source>
        <dbReference type="EMBL" id="EFR46121.1"/>
    </source>
</evidence>
<accession>A0ABN0B9F9</accession>
<keyword evidence="2" id="KW-1185">Reference proteome</keyword>
<organism evidence="1 2">
    <name type="scientific">Helicobacter cinaedi CCUG 18818 = ATCC BAA-847</name>
    <dbReference type="NCBI Taxonomy" id="537971"/>
    <lineage>
        <taxon>Bacteria</taxon>
        <taxon>Pseudomonadati</taxon>
        <taxon>Campylobacterota</taxon>
        <taxon>Epsilonproteobacteria</taxon>
        <taxon>Campylobacterales</taxon>
        <taxon>Helicobacteraceae</taxon>
        <taxon>Helicobacter</taxon>
    </lineage>
</organism>
<name>A0ABN0B9F9_9HELI</name>
<evidence type="ECO:0000313" key="2">
    <source>
        <dbReference type="Proteomes" id="UP000005755"/>
    </source>
</evidence>
<dbReference type="EMBL" id="DS990391">
    <property type="protein sequence ID" value="EFR46121.1"/>
    <property type="molecule type" value="Genomic_DNA"/>
</dbReference>
<dbReference type="Proteomes" id="UP000005755">
    <property type="component" value="Unassembled WGS sequence"/>
</dbReference>
<protein>
    <submittedName>
        <fullName evidence="1">Uncharacterized protein</fullName>
    </submittedName>
</protein>
<sequence length="34" mass="3638">MHTLCATINSMDSVSAESQVDSKTIAVARHDFAT</sequence>
<reference evidence="2" key="1">
    <citation type="journal article" date="2014" name="Genome Announc.">
        <title>Draft genome sequences of six enterohepatic helicobacter species isolated from humans and one from rhesus macaques.</title>
        <authorList>
            <person name="Shen Z."/>
            <person name="Sheh A."/>
            <person name="Young S.K."/>
            <person name="Abouelliel A."/>
            <person name="Ward D.V."/>
            <person name="Earl A.M."/>
            <person name="Fox J.G."/>
        </authorList>
    </citation>
    <scope>NUCLEOTIDE SEQUENCE [LARGE SCALE GENOMIC DNA]</scope>
    <source>
        <strain evidence="2">CCUG 18818</strain>
    </source>
</reference>
<gene>
    <name evidence="1" type="ORF">HCCG_00667</name>
</gene>